<feature type="binding site" evidence="11">
    <location>
        <position position="19"/>
    </location>
    <ligand>
        <name>Zn(2+)</name>
        <dbReference type="ChEBI" id="CHEBI:29105"/>
    </ligand>
</feature>
<dbReference type="GO" id="GO:0003735">
    <property type="term" value="F:structural constituent of ribosome"/>
    <property type="evidence" value="ECO:0007669"/>
    <property type="project" value="InterPro"/>
</dbReference>
<evidence type="ECO:0000313" key="12">
    <source>
        <dbReference type="EMBL" id="HIQ29131.1"/>
    </source>
</evidence>
<evidence type="ECO:0000256" key="7">
    <source>
        <dbReference type="ARBA" id="ARBA00022884"/>
    </source>
</evidence>
<evidence type="ECO:0000256" key="5">
    <source>
        <dbReference type="ARBA" id="ARBA00022771"/>
    </source>
</evidence>
<feature type="zinc finger region" description="C4-type" evidence="11">
    <location>
        <begin position="19"/>
        <end position="37"/>
    </location>
</feature>
<dbReference type="GO" id="GO:0022625">
    <property type="term" value="C:cytosolic large ribosomal subunit"/>
    <property type="evidence" value="ECO:0007669"/>
    <property type="project" value="TreeGrafter"/>
</dbReference>
<dbReference type="EMBL" id="DQVM01000021">
    <property type="protein sequence ID" value="HIQ29131.1"/>
    <property type="molecule type" value="Genomic_DNA"/>
</dbReference>
<evidence type="ECO:0000256" key="11">
    <source>
        <dbReference type="HAMAP-Rule" id="MF_00547"/>
    </source>
</evidence>
<comment type="function">
    <text evidence="1 11">Binds to the 23S rRNA.</text>
</comment>
<dbReference type="GO" id="GO:0008270">
    <property type="term" value="F:zinc ion binding"/>
    <property type="evidence" value="ECO:0007669"/>
    <property type="project" value="UniProtKB-UniRule"/>
</dbReference>
<dbReference type="FunFam" id="2.20.25.30:FF:000003">
    <property type="entry name" value="50S ribosomal protein L37e"/>
    <property type="match status" value="1"/>
</dbReference>
<protein>
    <recommendedName>
        <fullName evidence="10 11">Large ribosomal subunit protein eL37</fullName>
    </recommendedName>
</protein>
<comment type="similarity">
    <text evidence="2 11">Belongs to the eukaryotic ribosomal protein eL37 family.</text>
</comment>
<dbReference type="InterPro" id="IPR011332">
    <property type="entry name" value="Ribosomal_zn-bd"/>
</dbReference>
<dbReference type="PANTHER" id="PTHR10768:SF0">
    <property type="entry name" value="RIBOSOMAL PROTEIN L37"/>
    <property type="match status" value="1"/>
</dbReference>
<dbReference type="Gene3D" id="2.20.25.30">
    <property type="match status" value="1"/>
</dbReference>
<dbReference type="GO" id="GO:0019843">
    <property type="term" value="F:rRNA binding"/>
    <property type="evidence" value="ECO:0007669"/>
    <property type="project" value="UniProtKB-KW"/>
</dbReference>
<evidence type="ECO:0000313" key="13">
    <source>
        <dbReference type="Proteomes" id="UP000608579"/>
    </source>
</evidence>
<keyword evidence="6 11" id="KW-0862">Zinc</keyword>
<dbReference type="Proteomes" id="UP000608579">
    <property type="component" value="Unassembled WGS sequence"/>
</dbReference>
<name>A0A832ZXH4_CALS0</name>
<comment type="cofactor">
    <cofactor evidence="11">
        <name>Zn(2+)</name>
        <dbReference type="ChEBI" id="CHEBI:29105"/>
    </cofactor>
    <text evidence="11">Binds 1 zinc ion per subunit.</text>
</comment>
<dbReference type="HAMAP" id="MF_00547">
    <property type="entry name" value="Ribosomal_eL37"/>
    <property type="match status" value="1"/>
</dbReference>
<dbReference type="InterPro" id="IPR011331">
    <property type="entry name" value="Ribosomal_eL37/eL43"/>
</dbReference>
<feature type="binding site" evidence="11">
    <location>
        <position position="22"/>
    </location>
    <ligand>
        <name>Zn(2+)</name>
        <dbReference type="ChEBI" id="CHEBI:29105"/>
    </ligand>
</feature>
<keyword evidence="5 11" id="KW-0863">Zinc-finger</keyword>
<reference evidence="12" key="1">
    <citation type="journal article" date="2020" name="ISME J.">
        <title>Gammaproteobacteria mediating utilization of methyl-, sulfur- and petroleum organic compounds in deep ocean hydrothermal plumes.</title>
        <authorList>
            <person name="Zhou Z."/>
            <person name="Liu Y."/>
            <person name="Pan J."/>
            <person name="Cron B.R."/>
            <person name="Toner B.M."/>
            <person name="Anantharaman K."/>
            <person name="Breier J.A."/>
            <person name="Dick G.J."/>
            <person name="Li M."/>
        </authorList>
    </citation>
    <scope>NUCLEOTIDE SEQUENCE</scope>
    <source>
        <strain evidence="12">SZUA-1515</strain>
    </source>
</reference>
<dbReference type="InterPro" id="IPR001569">
    <property type="entry name" value="Ribosomal_eL37"/>
</dbReference>
<accession>A0A832ZXH4</accession>
<feature type="binding site" evidence="11">
    <location>
        <position position="37"/>
    </location>
    <ligand>
        <name>Zn(2+)</name>
        <dbReference type="ChEBI" id="CHEBI:29105"/>
    </ligand>
</feature>
<sequence length="57" mass="6775">MTKGTSSMGKYNKPTHIKCRRCGRRAFHIHKKRCASCGFPDPKRRKYNWIKPKKLLK</sequence>
<evidence type="ECO:0000256" key="1">
    <source>
        <dbReference type="ARBA" id="ARBA00003058"/>
    </source>
</evidence>
<evidence type="ECO:0000256" key="2">
    <source>
        <dbReference type="ARBA" id="ARBA00009805"/>
    </source>
</evidence>
<dbReference type="AlphaFoldDB" id="A0A832ZXH4"/>
<feature type="binding site" evidence="11">
    <location>
        <position position="34"/>
    </location>
    <ligand>
        <name>Zn(2+)</name>
        <dbReference type="ChEBI" id="CHEBI:29105"/>
    </ligand>
</feature>
<organism evidence="12 13">
    <name type="scientific">Caldiarchaeum subterraneum</name>
    <dbReference type="NCBI Taxonomy" id="311458"/>
    <lineage>
        <taxon>Archaea</taxon>
        <taxon>Nitrososphaerota</taxon>
        <taxon>Candidatus Caldarchaeales</taxon>
        <taxon>Candidatus Caldarchaeaceae</taxon>
        <taxon>Candidatus Caldarchaeum</taxon>
    </lineage>
</organism>
<evidence type="ECO:0000256" key="4">
    <source>
        <dbReference type="ARBA" id="ARBA00022730"/>
    </source>
</evidence>
<keyword evidence="7 11" id="KW-0694">RNA-binding</keyword>
<dbReference type="Pfam" id="PF01907">
    <property type="entry name" value="Ribosomal_L37e"/>
    <property type="match status" value="1"/>
</dbReference>
<evidence type="ECO:0000256" key="9">
    <source>
        <dbReference type="ARBA" id="ARBA00023274"/>
    </source>
</evidence>
<proteinExistence type="inferred from homology"/>
<dbReference type="SUPFAM" id="SSF57829">
    <property type="entry name" value="Zn-binding ribosomal proteins"/>
    <property type="match status" value="1"/>
</dbReference>
<gene>
    <name evidence="11" type="primary">rpl37e</name>
    <name evidence="12" type="ORF">EYH45_01045</name>
</gene>
<dbReference type="PANTHER" id="PTHR10768">
    <property type="entry name" value="60S RIBOSOMAL PROTEIN L37"/>
    <property type="match status" value="1"/>
</dbReference>
<dbReference type="NCBIfam" id="NF003214">
    <property type="entry name" value="PRK04179.1"/>
    <property type="match status" value="1"/>
</dbReference>
<evidence type="ECO:0000256" key="6">
    <source>
        <dbReference type="ARBA" id="ARBA00022833"/>
    </source>
</evidence>
<comment type="caution">
    <text evidence="12">The sequence shown here is derived from an EMBL/GenBank/DDBJ whole genome shotgun (WGS) entry which is preliminary data.</text>
</comment>
<keyword evidence="9 11" id="KW-0687">Ribonucleoprotein</keyword>
<evidence type="ECO:0000256" key="10">
    <source>
        <dbReference type="ARBA" id="ARBA00035225"/>
    </source>
</evidence>
<keyword evidence="3 11" id="KW-0479">Metal-binding</keyword>
<keyword evidence="8 11" id="KW-0689">Ribosomal protein</keyword>
<keyword evidence="4 11" id="KW-0699">rRNA-binding</keyword>
<evidence type="ECO:0000256" key="8">
    <source>
        <dbReference type="ARBA" id="ARBA00022980"/>
    </source>
</evidence>
<evidence type="ECO:0000256" key="3">
    <source>
        <dbReference type="ARBA" id="ARBA00022723"/>
    </source>
</evidence>
<dbReference type="GO" id="GO:0006412">
    <property type="term" value="P:translation"/>
    <property type="evidence" value="ECO:0007669"/>
    <property type="project" value="UniProtKB-UniRule"/>
</dbReference>